<dbReference type="AlphaFoldDB" id="D8J568"/>
<feature type="region of interest" description="Disordered" evidence="1">
    <location>
        <begin position="1"/>
        <end position="27"/>
    </location>
</feature>
<dbReference type="Proteomes" id="UP000000390">
    <property type="component" value="Chromosome"/>
</dbReference>
<dbReference type="EMBL" id="CP002062">
    <property type="protein sequence ID" value="ADJ13649.1"/>
    <property type="molecule type" value="Genomic_DNA"/>
</dbReference>
<gene>
    <name evidence="2" type="ordered locus">HacjB3_01280</name>
</gene>
<dbReference type="HOGENOM" id="CLU_2985549_0_0_2"/>
<proteinExistence type="predicted"/>
<reference evidence="2 3" key="1">
    <citation type="journal article" date="2010" name="J. Bacteriol.">
        <title>Complete genome sequence of Halalkalicoccus jeotgali B3(T), an extremely halophilic archaeon.</title>
        <authorList>
            <person name="Roh S.W."/>
            <person name="Nam Y.D."/>
            <person name="Nam S.H."/>
            <person name="Choi S.H."/>
            <person name="Park H.S."/>
            <person name="Bae J.W."/>
        </authorList>
    </citation>
    <scope>NUCLEOTIDE SEQUENCE [LARGE SCALE GENOMIC DNA]</scope>
    <source>
        <strain evidence="3">DSM 18796 / CECT 7217 / JCM 14584 / KCTC 4019 / B3</strain>
    </source>
</reference>
<accession>D8J568</accession>
<name>D8J568_HALJB</name>
<dbReference type="KEGG" id="hje:HacjB3_01280"/>
<evidence type="ECO:0000256" key="1">
    <source>
        <dbReference type="SAM" id="MobiDB-lite"/>
    </source>
</evidence>
<evidence type="ECO:0000313" key="2">
    <source>
        <dbReference type="EMBL" id="ADJ13649.1"/>
    </source>
</evidence>
<evidence type="ECO:0000313" key="3">
    <source>
        <dbReference type="Proteomes" id="UP000000390"/>
    </source>
</evidence>
<sequence>MRRSWGALGGEDLAGVDPAGGQSSAEIGVPSAAVGAGLSPSAKGYHDPFASSIHGSS</sequence>
<organism evidence="2 3">
    <name type="scientific">Halalkalicoccus jeotgali (strain DSM 18796 / CECT 7217 / JCM 14584 / KCTC 4019 / B3)</name>
    <dbReference type="NCBI Taxonomy" id="795797"/>
    <lineage>
        <taxon>Archaea</taxon>
        <taxon>Methanobacteriati</taxon>
        <taxon>Methanobacteriota</taxon>
        <taxon>Stenosarchaea group</taxon>
        <taxon>Halobacteria</taxon>
        <taxon>Halobacteriales</taxon>
        <taxon>Halococcaceae</taxon>
        <taxon>Halalkalicoccus</taxon>
    </lineage>
</organism>
<protein>
    <submittedName>
        <fullName evidence="2">Uncharacterized protein</fullName>
    </submittedName>
</protein>